<evidence type="ECO:0000313" key="1">
    <source>
        <dbReference type="EMBL" id="RVU41994.1"/>
    </source>
</evidence>
<dbReference type="EMBL" id="SACS01000001">
    <property type="protein sequence ID" value="RVU41994.1"/>
    <property type="molecule type" value="Genomic_DNA"/>
</dbReference>
<reference evidence="1 2" key="1">
    <citation type="submission" date="2019-01" db="EMBL/GenBank/DDBJ databases">
        <authorList>
            <person name="Chen W.-M."/>
        </authorList>
    </citation>
    <scope>NUCLEOTIDE SEQUENCE [LARGE SCALE GENOMIC DNA]</scope>
    <source>
        <strain evidence="1 2">KYPC3</strain>
    </source>
</reference>
<protein>
    <recommendedName>
        <fullName evidence="3">Transporter substrate-binding domain-containing protein</fullName>
    </recommendedName>
</protein>
<dbReference type="Proteomes" id="UP000283077">
    <property type="component" value="Unassembled WGS sequence"/>
</dbReference>
<accession>A0A437R5E7</accession>
<sequence>MEVTFYSKMPPNWLTLPAQPNESIDKKLIREILTHTKNLQYQFHLVNHTKAMQLTLENPQGCMAGVLSTPQRRQLFHYSEPFTLVLSLRLYVLKNSRMQRKLQFLRDQSGKVSLDSAWAKNARVLLGLDADRSYGVELDPLLRAPEKSKYLYLRQSGVGIGELWPMLVQERVDLILEYPFMLPEAFKQQVHSFPVAEATATTAAYFACNKGSAGAEIITRLNTSIQSLVLTEGYLQLQLSEVELSAQTEYKKQYMALMLAAN</sequence>
<evidence type="ECO:0000313" key="2">
    <source>
        <dbReference type="Proteomes" id="UP000283077"/>
    </source>
</evidence>
<comment type="caution">
    <text evidence="1">The sequence shown here is derived from an EMBL/GenBank/DDBJ whole genome shotgun (WGS) entry which is preliminary data.</text>
</comment>
<proteinExistence type="predicted"/>
<name>A0A437R5E7_9GAMM</name>
<dbReference type="AlphaFoldDB" id="A0A437R5E7"/>
<gene>
    <name evidence="1" type="ORF">EOE67_02070</name>
</gene>
<organism evidence="1 2">
    <name type="scientific">Rheinheimera riviphila</name>
    <dbReference type="NCBI Taxonomy" id="1834037"/>
    <lineage>
        <taxon>Bacteria</taxon>
        <taxon>Pseudomonadati</taxon>
        <taxon>Pseudomonadota</taxon>
        <taxon>Gammaproteobacteria</taxon>
        <taxon>Chromatiales</taxon>
        <taxon>Chromatiaceae</taxon>
        <taxon>Rheinheimera</taxon>
    </lineage>
</organism>
<dbReference type="SUPFAM" id="SSF53850">
    <property type="entry name" value="Periplasmic binding protein-like II"/>
    <property type="match status" value="1"/>
</dbReference>
<dbReference type="OrthoDB" id="5760311at2"/>
<evidence type="ECO:0008006" key="3">
    <source>
        <dbReference type="Google" id="ProtNLM"/>
    </source>
</evidence>
<dbReference type="RefSeq" id="WP_127697371.1">
    <property type="nucleotide sequence ID" value="NZ_SACS01000001.1"/>
</dbReference>
<keyword evidence="2" id="KW-1185">Reference proteome</keyword>